<keyword evidence="2" id="KW-1003">Cell membrane</keyword>
<feature type="transmembrane region" description="Helical" evidence="12">
    <location>
        <begin position="289"/>
        <end position="312"/>
    </location>
</feature>
<evidence type="ECO:0000256" key="3">
    <source>
        <dbReference type="ARBA" id="ARBA00022692"/>
    </source>
</evidence>
<dbReference type="Pfam" id="PF02628">
    <property type="entry name" value="COX15-CtaA"/>
    <property type="match status" value="1"/>
</dbReference>
<keyword evidence="4" id="KW-0479">Metal-binding</keyword>
<evidence type="ECO:0000256" key="1">
    <source>
        <dbReference type="ARBA" id="ARBA00004141"/>
    </source>
</evidence>
<evidence type="ECO:0000256" key="10">
    <source>
        <dbReference type="ARBA" id="ARBA00023157"/>
    </source>
</evidence>
<evidence type="ECO:0000256" key="6">
    <source>
        <dbReference type="ARBA" id="ARBA00023002"/>
    </source>
</evidence>
<dbReference type="InterPro" id="IPR050450">
    <property type="entry name" value="COX15/CtaA_HemeA_synthase"/>
</dbReference>
<keyword evidence="9 12" id="KW-0472">Membrane</keyword>
<feature type="transmembrane region" description="Helical" evidence="12">
    <location>
        <begin position="266"/>
        <end position="283"/>
    </location>
</feature>
<evidence type="ECO:0000313" key="13">
    <source>
        <dbReference type="EMBL" id="GAA3283265.1"/>
    </source>
</evidence>
<evidence type="ECO:0000256" key="12">
    <source>
        <dbReference type="SAM" id="Phobius"/>
    </source>
</evidence>
<evidence type="ECO:0000256" key="11">
    <source>
        <dbReference type="ARBA" id="ARBA00023444"/>
    </source>
</evidence>
<keyword evidence="10" id="KW-1015">Disulfide bond</keyword>
<protein>
    <submittedName>
        <fullName evidence="13">COX15/CtaA family protein</fullName>
    </submittedName>
</protein>
<evidence type="ECO:0000256" key="9">
    <source>
        <dbReference type="ARBA" id="ARBA00023136"/>
    </source>
</evidence>
<keyword evidence="7" id="KW-0408">Iron</keyword>
<keyword evidence="5 12" id="KW-1133">Transmembrane helix</keyword>
<proteinExistence type="predicted"/>
<dbReference type="PANTHER" id="PTHR35457">
    <property type="entry name" value="HEME A SYNTHASE"/>
    <property type="match status" value="1"/>
</dbReference>
<feature type="transmembrane region" description="Helical" evidence="12">
    <location>
        <begin position="231"/>
        <end position="254"/>
    </location>
</feature>
<organism evidence="13 14">
    <name type="scientific">Nesterenkonia halobia</name>
    <dbReference type="NCBI Taxonomy" id="37922"/>
    <lineage>
        <taxon>Bacteria</taxon>
        <taxon>Bacillati</taxon>
        <taxon>Actinomycetota</taxon>
        <taxon>Actinomycetes</taxon>
        <taxon>Micrococcales</taxon>
        <taxon>Micrococcaceae</taxon>
        <taxon>Nesterenkonia</taxon>
    </lineage>
</organism>
<evidence type="ECO:0000313" key="14">
    <source>
        <dbReference type="Proteomes" id="UP001501736"/>
    </source>
</evidence>
<evidence type="ECO:0000256" key="2">
    <source>
        <dbReference type="ARBA" id="ARBA00022475"/>
    </source>
</evidence>
<dbReference type="EMBL" id="BAAAYG010000004">
    <property type="protein sequence ID" value="GAA3283265.1"/>
    <property type="molecule type" value="Genomic_DNA"/>
</dbReference>
<keyword evidence="6" id="KW-0560">Oxidoreductase</keyword>
<feature type="transmembrane region" description="Helical" evidence="12">
    <location>
        <begin position="114"/>
        <end position="132"/>
    </location>
</feature>
<gene>
    <name evidence="13" type="ORF">GCM10020260_11720</name>
</gene>
<evidence type="ECO:0000256" key="4">
    <source>
        <dbReference type="ARBA" id="ARBA00022723"/>
    </source>
</evidence>
<dbReference type="Proteomes" id="UP001501736">
    <property type="component" value="Unassembled WGS sequence"/>
</dbReference>
<keyword evidence="14" id="KW-1185">Reference proteome</keyword>
<evidence type="ECO:0000256" key="8">
    <source>
        <dbReference type="ARBA" id="ARBA00023133"/>
    </source>
</evidence>
<feature type="transmembrane region" description="Helical" evidence="12">
    <location>
        <begin position="23"/>
        <end position="45"/>
    </location>
</feature>
<reference evidence="14" key="1">
    <citation type="journal article" date="2019" name="Int. J. Syst. Evol. Microbiol.">
        <title>The Global Catalogue of Microorganisms (GCM) 10K type strain sequencing project: providing services to taxonomists for standard genome sequencing and annotation.</title>
        <authorList>
            <consortium name="The Broad Institute Genomics Platform"/>
            <consortium name="The Broad Institute Genome Sequencing Center for Infectious Disease"/>
            <person name="Wu L."/>
            <person name="Ma J."/>
        </authorList>
    </citation>
    <scope>NUCLEOTIDE SEQUENCE [LARGE SCALE GENOMIC DNA]</scope>
    <source>
        <strain evidence="14">JCM 11483</strain>
    </source>
</reference>
<feature type="transmembrane region" description="Helical" evidence="12">
    <location>
        <begin position="192"/>
        <end position="211"/>
    </location>
</feature>
<feature type="transmembrane region" description="Helical" evidence="12">
    <location>
        <begin position="83"/>
        <end position="102"/>
    </location>
</feature>
<keyword evidence="8" id="KW-0350">Heme biosynthesis</keyword>
<sequence length="334" mass="35572">MALSLSPVLDPIRRRLPTRITPMTRLLALATLIANVGIMVTGGAVRLTASGLGCPEWPRCTPESWTATPEMGVNGAIEFGNRLLTYVLIAITVAMFLTVARLARSHRPLWARSLIIGLGIPFQGVIGGITVWTNLNPWVVSLHFLLSSALVLLSTQLLLRVRAELDAEASATGTPAPRPLAAGVRDPLSRGMAMIVLVTAWAAVIAGTVVTGTGPHAGDPGSPRHDFDPELITRVHTMPVYLLCAAAVVLLVRQRLLGDSPARRRAGWWLVVAIVLQAALGYTQHFLGLPIGLVLLHMLGSALLMIAATVVFDRHRARYCTRGTTVGAATPATA</sequence>
<comment type="subcellular location">
    <subcellularLocation>
        <location evidence="1">Membrane</location>
        <topology evidence="1">Multi-pass membrane protein</topology>
    </subcellularLocation>
</comment>
<feature type="transmembrane region" description="Helical" evidence="12">
    <location>
        <begin position="138"/>
        <end position="159"/>
    </location>
</feature>
<dbReference type="RefSeq" id="WP_344719193.1">
    <property type="nucleotide sequence ID" value="NZ_BAAAYG010000004.1"/>
</dbReference>
<comment type="caution">
    <text evidence="13">The sequence shown here is derived from an EMBL/GenBank/DDBJ whole genome shotgun (WGS) entry which is preliminary data.</text>
</comment>
<comment type="pathway">
    <text evidence="11">Porphyrin-containing compound metabolism.</text>
</comment>
<dbReference type="InterPro" id="IPR003780">
    <property type="entry name" value="COX15/CtaA_fam"/>
</dbReference>
<evidence type="ECO:0000256" key="5">
    <source>
        <dbReference type="ARBA" id="ARBA00022989"/>
    </source>
</evidence>
<keyword evidence="3 12" id="KW-0812">Transmembrane</keyword>
<name>A0ABP6RB44_9MICC</name>
<evidence type="ECO:0000256" key="7">
    <source>
        <dbReference type="ARBA" id="ARBA00023004"/>
    </source>
</evidence>
<accession>A0ABP6RB44</accession>
<dbReference type="PANTHER" id="PTHR35457:SF1">
    <property type="entry name" value="HEME A SYNTHASE"/>
    <property type="match status" value="1"/>
</dbReference>